<dbReference type="STRING" id="1123272.SAMN02745824_3264"/>
<keyword evidence="4" id="KW-1185">Reference proteome</keyword>
<name>A0A1N6HFG5_9SPHN</name>
<dbReference type="AlphaFoldDB" id="A0A1N6HFG5"/>
<evidence type="ECO:0000259" key="2">
    <source>
        <dbReference type="Pfam" id="PF26604"/>
    </source>
</evidence>
<feature type="domain" description="CBU-0592-like" evidence="2">
    <location>
        <begin position="8"/>
        <end position="80"/>
    </location>
</feature>
<sequence length="86" mass="9213">MISDLSANVIGILGSILIVAAYAYNVYATKVDPFVYNGANLAGAGLLTISLTVHFNLASLLLEIVWIAIALGGLWKAWRQPAERQP</sequence>
<proteinExistence type="predicted"/>
<gene>
    <name evidence="3" type="ORF">SAMN02745824_3264</name>
</gene>
<evidence type="ECO:0000256" key="1">
    <source>
        <dbReference type="SAM" id="Phobius"/>
    </source>
</evidence>
<dbReference type="InterPro" id="IPR058058">
    <property type="entry name" value="CBU_0592-like"/>
</dbReference>
<keyword evidence="1" id="KW-0472">Membrane</keyword>
<dbReference type="NCBIfam" id="NF047864">
    <property type="entry name" value="CBU_0592_membra"/>
    <property type="match status" value="1"/>
</dbReference>
<dbReference type="Pfam" id="PF26604">
    <property type="entry name" value="CBU_0592"/>
    <property type="match status" value="1"/>
</dbReference>
<protein>
    <recommendedName>
        <fullName evidence="2">CBU-0592-like domain-containing protein</fullName>
    </recommendedName>
</protein>
<keyword evidence="1" id="KW-0812">Transmembrane</keyword>
<feature type="transmembrane region" description="Helical" evidence="1">
    <location>
        <begin position="6"/>
        <end position="27"/>
    </location>
</feature>
<dbReference type="Proteomes" id="UP000185192">
    <property type="component" value="Unassembled WGS sequence"/>
</dbReference>
<dbReference type="RefSeq" id="WP_074206155.1">
    <property type="nucleotide sequence ID" value="NZ_FSQW01000002.1"/>
</dbReference>
<organism evidence="3 4">
    <name type="scientific">Parasphingorhabdus marina DSM 22363</name>
    <dbReference type="NCBI Taxonomy" id="1123272"/>
    <lineage>
        <taxon>Bacteria</taxon>
        <taxon>Pseudomonadati</taxon>
        <taxon>Pseudomonadota</taxon>
        <taxon>Alphaproteobacteria</taxon>
        <taxon>Sphingomonadales</taxon>
        <taxon>Sphingomonadaceae</taxon>
        <taxon>Parasphingorhabdus</taxon>
    </lineage>
</organism>
<evidence type="ECO:0000313" key="3">
    <source>
        <dbReference type="EMBL" id="SIO18483.1"/>
    </source>
</evidence>
<dbReference type="OrthoDB" id="7278355at2"/>
<keyword evidence="1" id="KW-1133">Transmembrane helix</keyword>
<evidence type="ECO:0000313" key="4">
    <source>
        <dbReference type="Proteomes" id="UP000185192"/>
    </source>
</evidence>
<feature type="transmembrane region" description="Helical" evidence="1">
    <location>
        <begin position="57"/>
        <end position="78"/>
    </location>
</feature>
<accession>A0A1N6HFG5</accession>
<dbReference type="EMBL" id="FSQW01000002">
    <property type="protein sequence ID" value="SIO18483.1"/>
    <property type="molecule type" value="Genomic_DNA"/>
</dbReference>
<reference evidence="4" key="1">
    <citation type="submission" date="2016-11" db="EMBL/GenBank/DDBJ databases">
        <authorList>
            <person name="Varghese N."/>
            <person name="Submissions S."/>
        </authorList>
    </citation>
    <scope>NUCLEOTIDE SEQUENCE [LARGE SCALE GENOMIC DNA]</scope>
    <source>
        <strain evidence="4">DSM 22363</strain>
    </source>
</reference>